<accession>A0A8J6TMB5</accession>
<dbReference type="GO" id="GO:0005524">
    <property type="term" value="F:ATP binding"/>
    <property type="evidence" value="ECO:0007669"/>
    <property type="project" value="UniProtKB-UniRule"/>
</dbReference>
<evidence type="ECO:0000256" key="8">
    <source>
        <dbReference type="ARBA" id="ARBA00023125"/>
    </source>
</evidence>
<evidence type="ECO:0000256" key="10">
    <source>
        <dbReference type="ARBA" id="ARBA00044932"/>
    </source>
</evidence>
<keyword evidence="6 13" id="KW-0347">Helicase</keyword>
<dbReference type="InterPro" id="IPR007692">
    <property type="entry name" value="DNA_helicase_DnaB"/>
</dbReference>
<dbReference type="NCBIfam" id="TIGR00665">
    <property type="entry name" value="DnaB"/>
    <property type="match status" value="1"/>
</dbReference>
<dbReference type="Gene3D" id="3.40.50.300">
    <property type="entry name" value="P-loop containing nucleotide triphosphate hydrolases"/>
    <property type="match status" value="1"/>
</dbReference>
<dbReference type="Pfam" id="PF00772">
    <property type="entry name" value="DnaB"/>
    <property type="match status" value="1"/>
</dbReference>
<proteinExistence type="inferred from homology"/>
<evidence type="ECO:0000256" key="2">
    <source>
        <dbReference type="ARBA" id="ARBA00022515"/>
    </source>
</evidence>
<dbReference type="InterPro" id="IPR007694">
    <property type="entry name" value="DNA_helicase_DnaB-like_C"/>
</dbReference>
<keyword evidence="9" id="KW-0413">Isomerase</keyword>
<feature type="domain" description="SF4 helicase" evidence="14">
    <location>
        <begin position="182"/>
        <end position="449"/>
    </location>
</feature>
<evidence type="ECO:0000256" key="6">
    <source>
        <dbReference type="ARBA" id="ARBA00022806"/>
    </source>
</evidence>
<dbReference type="SUPFAM" id="SSF48024">
    <property type="entry name" value="N-terminal domain of DnaB helicase"/>
    <property type="match status" value="1"/>
</dbReference>
<keyword evidence="7 13" id="KW-0067">ATP-binding</keyword>
<keyword evidence="5 13" id="KW-0378">Hydrolase</keyword>
<protein>
    <recommendedName>
        <fullName evidence="12 13">Replicative DNA helicase</fullName>
        <ecNumber evidence="12 13">5.6.2.3</ecNumber>
    </recommendedName>
</protein>
<keyword evidence="4 13" id="KW-0547">Nucleotide-binding</keyword>
<reference evidence="15 16" key="1">
    <citation type="submission" date="2020-08" db="EMBL/GenBank/DDBJ databases">
        <title>Bridging the membrane lipid divide: bacteria of the FCB group superphylum have the potential to synthesize archaeal ether lipids.</title>
        <authorList>
            <person name="Villanueva L."/>
            <person name="Von Meijenfeldt F.A.B."/>
            <person name="Westbye A.B."/>
            <person name="Yadav S."/>
            <person name="Hopmans E.C."/>
            <person name="Dutilh B.E."/>
            <person name="Sinninghe Damste J.S."/>
        </authorList>
    </citation>
    <scope>NUCLEOTIDE SEQUENCE [LARGE SCALE GENOMIC DNA]</scope>
    <source>
        <strain evidence="15">NIOZ-UU17</strain>
    </source>
</reference>
<comment type="similarity">
    <text evidence="1 13">Belongs to the helicase family. DnaB subfamily.</text>
</comment>
<dbReference type="GO" id="GO:0042802">
    <property type="term" value="F:identical protein binding"/>
    <property type="evidence" value="ECO:0007669"/>
    <property type="project" value="UniProtKB-ARBA"/>
</dbReference>
<dbReference type="CDD" id="cd00984">
    <property type="entry name" value="DnaB_C"/>
    <property type="match status" value="1"/>
</dbReference>
<evidence type="ECO:0000256" key="9">
    <source>
        <dbReference type="ARBA" id="ARBA00023235"/>
    </source>
</evidence>
<evidence type="ECO:0000256" key="4">
    <source>
        <dbReference type="ARBA" id="ARBA00022741"/>
    </source>
</evidence>
<dbReference type="Pfam" id="PF03796">
    <property type="entry name" value="DnaB_C"/>
    <property type="match status" value="1"/>
</dbReference>
<dbReference type="NCBIfam" id="NF004384">
    <property type="entry name" value="PRK05748.1"/>
    <property type="match status" value="1"/>
</dbReference>
<comment type="catalytic activity">
    <reaction evidence="11 13">
        <text>ATP + H2O = ADP + phosphate + H(+)</text>
        <dbReference type="Rhea" id="RHEA:13065"/>
        <dbReference type="ChEBI" id="CHEBI:15377"/>
        <dbReference type="ChEBI" id="CHEBI:15378"/>
        <dbReference type="ChEBI" id="CHEBI:30616"/>
        <dbReference type="ChEBI" id="CHEBI:43474"/>
        <dbReference type="ChEBI" id="CHEBI:456216"/>
        <dbReference type="EC" id="5.6.2.3"/>
    </reaction>
</comment>
<dbReference type="GO" id="GO:1990077">
    <property type="term" value="C:primosome complex"/>
    <property type="evidence" value="ECO:0007669"/>
    <property type="project" value="UniProtKB-UniRule"/>
</dbReference>
<dbReference type="GO" id="GO:0016787">
    <property type="term" value="F:hydrolase activity"/>
    <property type="evidence" value="ECO:0007669"/>
    <property type="project" value="UniProtKB-KW"/>
</dbReference>
<comment type="caution">
    <text evidence="15">The sequence shown here is derived from an EMBL/GenBank/DDBJ whole genome shotgun (WGS) entry which is preliminary data.</text>
</comment>
<dbReference type="PANTHER" id="PTHR30153">
    <property type="entry name" value="REPLICATIVE DNA HELICASE DNAB"/>
    <property type="match status" value="1"/>
</dbReference>
<keyword evidence="8 13" id="KW-0238">DNA-binding</keyword>
<dbReference type="PROSITE" id="PS51199">
    <property type="entry name" value="SF4_HELICASE"/>
    <property type="match status" value="1"/>
</dbReference>
<dbReference type="InterPro" id="IPR007693">
    <property type="entry name" value="DNA_helicase_DnaB-like_N"/>
</dbReference>
<organism evidence="15 16">
    <name type="scientific">Candidatus Desulfatibia vada</name>
    <dbReference type="NCBI Taxonomy" id="2841696"/>
    <lineage>
        <taxon>Bacteria</taxon>
        <taxon>Pseudomonadati</taxon>
        <taxon>Thermodesulfobacteriota</taxon>
        <taxon>Desulfobacteria</taxon>
        <taxon>Desulfobacterales</taxon>
        <taxon>Desulfobacterales incertae sedis</taxon>
        <taxon>Candidatus Desulfatibia</taxon>
    </lineage>
</organism>
<gene>
    <name evidence="15" type="primary">dnaB</name>
    <name evidence="15" type="ORF">H8D96_10650</name>
</gene>
<evidence type="ECO:0000259" key="14">
    <source>
        <dbReference type="PROSITE" id="PS51199"/>
    </source>
</evidence>
<comment type="function">
    <text evidence="10 13">The main replicative DNA helicase, it participates in initiation and elongation during chromosome replication. Travels ahead of the DNA replisome, separating dsDNA into templates for DNA synthesis. A processive ATP-dependent 5'-3' DNA helicase it has DNA-dependent ATPase activity.</text>
</comment>
<evidence type="ECO:0000313" key="15">
    <source>
        <dbReference type="EMBL" id="MBC8432366.1"/>
    </source>
</evidence>
<evidence type="ECO:0000256" key="3">
    <source>
        <dbReference type="ARBA" id="ARBA00022705"/>
    </source>
</evidence>
<dbReference type="InterPro" id="IPR016136">
    <property type="entry name" value="DNA_helicase_N/primase_C"/>
</dbReference>
<dbReference type="FunFam" id="1.10.860.10:FF:000001">
    <property type="entry name" value="Replicative DNA helicase"/>
    <property type="match status" value="1"/>
</dbReference>
<sequence>MSHKIDPHLYRLPPHNLEAEESLISAILVDNSTLNDIIEILSSDDFYRTVHKEIFTAIVDLYVKNEPVDLVTLSNKLRETGKLEAVGGVTFLAKIVDTVQLAVNARHYARIVHDKARLRRLIEKSNKIIEQSLEDKGDIENVLDFASSSIFEIAEDRMKKTFIHLSDIIEHNYDDIEKWQKDKSLATGVPTGFKQLDSLTLGFQTSDLIIIAARPSMGKTAFALNIARNAAVEENIPVAFFSLEMSEKQLGLRMLCSEAAVDSYRVKHGFLGQKDFNRLSRAAGILSGAPIYIDDAPNNSAMDIRSKARRLKMESEIGLIVIDYLQLLKIRQHSERRDLDIAEISKSLKALAKELDLPVVALSQLNRKLEERKNKRPKLSDLRESGALEQDADVVIFIYRDEVYKQNESNPDRGIAEILLSKHRNGQTGIAKLAFLSEYTRFENLAHEYGSTSS</sequence>
<evidence type="ECO:0000256" key="1">
    <source>
        <dbReference type="ARBA" id="ARBA00008428"/>
    </source>
</evidence>
<dbReference type="FunFam" id="3.40.50.300:FF:000076">
    <property type="entry name" value="Replicative DNA helicase"/>
    <property type="match status" value="1"/>
</dbReference>
<keyword evidence="2 13" id="KW-0639">Primosome</keyword>
<dbReference type="AlphaFoldDB" id="A0A8J6TMB5"/>
<evidence type="ECO:0000313" key="16">
    <source>
        <dbReference type="Proteomes" id="UP000605201"/>
    </source>
</evidence>
<dbReference type="GO" id="GO:0003677">
    <property type="term" value="F:DNA binding"/>
    <property type="evidence" value="ECO:0007669"/>
    <property type="project" value="UniProtKB-UniRule"/>
</dbReference>
<dbReference type="EC" id="5.6.2.3" evidence="12 13"/>
<dbReference type="InterPro" id="IPR036185">
    <property type="entry name" value="DNA_heli_DnaB-like_N_sf"/>
</dbReference>
<dbReference type="EMBL" id="JACNIG010000220">
    <property type="protein sequence ID" value="MBC8432366.1"/>
    <property type="molecule type" value="Genomic_DNA"/>
</dbReference>
<name>A0A8J6TMB5_9BACT</name>
<dbReference type="Gene3D" id="1.10.860.10">
    <property type="entry name" value="DNAb Helicase, Chain A"/>
    <property type="match status" value="1"/>
</dbReference>
<evidence type="ECO:0000256" key="12">
    <source>
        <dbReference type="NCBIfam" id="TIGR00665"/>
    </source>
</evidence>
<dbReference type="InterPro" id="IPR027417">
    <property type="entry name" value="P-loop_NTPase"/>
</dbReference>
<evidence type="ECO:0000256" key="7">
    <source>
        <dbReference type="ARBA" id="ARBA00022840"/>
    </source>
</evidence>
<dbReference type="GO" id="GO:0005829">
    <property type="term" value="C:cytosol"/>
    <property type="evidence" value="ECO:0007669"/>
    <property type="project" value="TreeGrafter"/>
</dbReference>
<evidence type="ECO:0000256" key="5">
    <source>
        <dbReference type="ARBA" id="ARBA00022801"/>
    </source>
</evidence>
<dbReference type="PANTHER" id="PTHR30153:SF2">
    <property type="entry name" value="REPLICATIVE DNA HELICASE"/>
    <property type="match status" value="1"/>
</dbReference>
<dbReference type="GO" id="GO:0043139">
    <property type="term" value="F:5'-3' DNA helicase activity"/>
    <property type="evidence" value="ECO:0007669"/>
    <property type="project" value="UniProtKB-EC"/>
</dbReference>
<dbReference type="Proteomes" id="UP000605201">
    <property type="component" value="Unassembled WGS sequence"/>
</dbReference>
<dbReference type="SUPFAM" id="SSF52540">
    <property type="entry name" value="P-loop containing nucleoside triphosphate hydrolases"/>
    <property type="match status" value="1"/>
</dbReference>
<evidence type="ECO:0000256" key="11">
    <source>
        <dbReference type="ARBA" id="ARBA00048954"/>
    </source>
</evidence>
<dbReference type="GO" id="GO:0006269">
    <property type="term" value="P:DNA replication, synthesis of primer"/>
    <property type="evidence" value="ECO:0007669"/>
    <property type="project" value="UniProtKB-UniRule"/>
</dbReference>
<keyword evidence="3 13" id="KW-0235">DNA replication</keyword>
<evidence type="ECO:0000256" key="13">
    <source>
        <dbReference type="RuleBase" id="RU362085"/>
    </source>
</evidence>